<organism evidence="2 3">
    <name type="scientific">Nesterenkonia aurantiaca</name>
    <dbReference type="NCBI Taxonomy" id="1436010"/>
    <lineage>
        <taxon>Bacteria</taxon>
        <taxon>Bacillati</taxon>
        <taxon>Actinomycetota</taxon>
        <taxon>Actinomycetes</taxon>
        <taxon>Micrococcales</taxon>
        <taxon>Micrococcaceae</taxon>
        <taxon>Nesterenkonia</taxon>
    </lineage>
</organism>
<dbReference type="RefSeq" id="WP_036475288.1">
    <property type="nucleotide sequence ID" value="NZ_SOAN01000007.1"/>
</dbReference>
<feature type="region of interest" description="Disordered" evidence="1">
    <location>
        <begin position="1"/>
        <end position="26"/>
    </location>
</feature>
<dbReference type="Proteomes" id="UP000294506">
    <property type="component" value="Unassembled WGS sequence"/>
</dbReference>
<dbReference type="InterPro" id="IPR025447">
    <property type="entry name" value="DUF4192"/>
</dbReference>
<dbReference type="Pfam" id="PF13830">
    <property type="entry name" value="DUF4192"/>
    <property type="match status" value="1"/>
</dbReference>
<reference evidence="2 3" key="1">
    <citation type="submission" date="2019-03" db="EMBL/GenBank/DDBJ databases">
        <title>Genomic Encyclopedia of Type Strains, Phase III (KMG-III): the genomes of soil and plant-associated and newly described type strains.</title>
        <authorList>
            <person name="Whitman W."/>
        </authorList>
    </citation>
    <scope>NUCLEOTIDE SEQUENCE [LARGE SCALE GENOMIC DNA]</scope>
    <source>
        <strain evidence="2 3">DSM 27373</strain>
    </source>
</reference>
<sequence length="441" mass="47995">MDAHPHARHPLPGPAQSTYASDPPPGPLDIANPADCLALVRHTFGGLPQESLIVIGLLDGCTGGHMRIDLQPALQEPFTCARLIADCLAGEGSSPAPEAAMLMLIGDEAPSQTQDEAWRCCLEALRIVLEAEYCVRIVQTWFLAADHVRDPLCADPACCGLPGRGIGELRIPTLGGLPNGLPGREPAPLEKAAATFLQRAPVADTRVEALLADLRTGNAAHPLPEPRQLRHRLQAWDLALARAAAAPQQGRCIDAEAPRSEDQTATPEEPLAQAQNLIKLLEQLHTGFERDLLIPLATLGLDHAMAGLRHREGHLVSPPERAEAAMLQRYAASFLGETRSRPDWQRVDGLEAVLNALVPYARGVEREHLLCLMAWIEWARGRGTAAGSFIDRCLSEFPDNELSRIIERLMQLKGVCLWARTKQHSWSWTRTTGRTTGPSPD</sequence>
<evidence type="ECO:0000313" key="3">
    <source>
        <dbReference type="Proteomes" id="UP000294506"/>
    </source>
</evidence>
<dbReference type="EMBL" id="SOAN01000007">
    <property type="protein sequence ID" value="TDS84651.1"/>
    <property type="molecule type" value="Genomic_DNA"/>
</dbReference>
<accession>A0A4R7G0F8</accession>
<gene>
    <name evidence="2" type="ORF">EV640_10747</name>
</gene>
<keyword evidence="3" id="KW-1185">Reference proteome</keyword>
<comment type="caution">
    <text evidence="2">The sequence shown here is derived from an EMBL/GenBank/DDBJ whole genome shotgun (WGS) entry which is preliminary data.</text>
</comment>
<protein>
    <submittedName>
        <fullName evidence="2">Uncharacterized protein DUF4192</fullName>
    </submittedName>
</protein>
<evidence type="ECO:0000256" key="1">
    <source>
        <dbReference type="SAM" id="MobiDB-lite"/>
    </source>
</evidence>
<name>A0A4R7G0F8_9MICC</name>
<evidence type="ECO:0000313" key="2">
    <source>
        <dbReference type="EMBL" id="TDS84651.1"/>
    </source>
</evidence>
<proteinExistence type="predicted"/>
<dbReference type="AlphaFoldDB" id="A0A4R7G0F8"/>